<dbReference type="Proteomes" id="UP000234323">
    <property type="component" value="Unassembled WGS sequence"/>
</dbReference>
<accession>A0A2I1H4K5</accession>
<name>A0A2I1H4K5_9GLOM</name>
<sequence>MEGFYINFQEPLVQQTNSLFSTQITDDLDDNFTQTDEFGIDIIDDKNDAVEMKVGDSFKDWDMNQYFRVRVRIKWFEVEPSAETIVKIIISQGIQSDLLPLHHIERLRISNVYTETVRETVNKKIQFGTAISVAKTGVQIAVSENATAELIGILTQFIMKYRNNNGLGVKEIHHEIRQPLSDLNSISEIANPEYHRTKGRPPKRYKSSVEINTSKSTTSVKTCSYCLGRGHNIRGCAKYKLDKKNQISV</sequence>
<dbReference type="EMBL" id="LLXI01001462">
    <property type="protein sequence ID" value="PKY53796.1"/>
    <property type="molecule type" value="Genomic_DNA"/>
</dbReference>
<dbReference type="VEuPathDB" id="FungiDB:FUN_018713"/>
<proteinExistence type="predicted"/>
<reference evidence="1 2" key="1">
    <citation type="submission" date="2015-10" db="EMBL/GenBank/DDBJ databases">
        <title>Genome analyses suggest a sexual origin of heterokaryosis in a supposedly ancient asexual fungus.</title>
        <authorList>
            <person name="Ropars J."/>
            <person name="Sedzielewska K."/>
            <person name="Noel J."/>
            <person name="Charron P."/>
            <person name="Farinelli L."/>
            <person name="Marton T."/>
            <person name="Kruger M."/>
            <person name="Pelin A."/>
            <person name="Brachmann A."/>
            <person name="Corradi N."/>
        </authorList>
    </citation>
    <scope>NUCLEOTIDE SEQUENCE [LARGE SCALE GENOMIC DNA]</scope>
    <source>
        <strain evidence="1 2">A4</strain>
    </source>
</reference>
<organism evidence="1 2">
    <name type="scientific">Rhizophagus irregularis</name>
    <dbReference type="NCBI Taxonomy" id="588596"/>
    <lineage>
        <taxon>Eukaryota</taxon>
        <taxon>Fungi</taxon>
        <taxon>Fungi incertae sedis</taxon>
        <taxon>Mucoromycota</taxon>
        <taxon>Glomeromycotina</taxon>
        <taxon>Glomeromycetes</taxon>
        <taxon>Glomerales</taxon>
        <taxon>Glomeraceae</taxon>
        <taxon>Rhizophagus</taxon>
    </lineage>
</organism>
<dbReference type="VEuPathDB" id="FungiDB:RhiirA1_399190"/>
<dbReference type="VEuPathDB" id="FungiDB:RhiirFUN_004508"/>
<comment type="caution">
    <text evidence="1">The sequence shown here is derived from an EMBL/GenBank/DDBJ whole genome shotgun (WGS) entry which is preliminary data.</text>
</comment>
<evidence type="ECO:0000313" key="1">
    <source>
        <dbReference type="EMBL" id="PKY53796.1"/>
    </source>
</evidence>
<keyword evidence="2" id="KW-1185">Reference proteome</keyword>
<evidence type="ECO:0000313" key="2">
    <source>
        <dbReference type="Proteomes" id="UP000234323"/>
    </source>
</evidence>
<protein>
    <submittedName>
        <fullName evidence="1">Uncharacterized protein</fullName>
    </submittedName>
</protein>
<gene>
    <name evidence="1" type="ORF">RhiirA4_426285</name>
</gene>
<dbReference type="AlphaFoldDB" id="A0A2I1H4K5"/>